<dbReference type="GO" id="GO:0006351">
    <property type="term" value="P:DNA-templated transcription"/>
    <property type="evidence" value="ECO:0007669"/>
    <property type="project" value="InterPro"/>
</dbReference>
<comment type="caution">
    <text evidence="6">The sequence shown here is derived from an EMBL/GenBank/DDBJ whole genome shotgun (WGS) entry which is preliminary data.</text>
</comment>
<dbReference type="Proteomes" id="UP000245699">
    <property type="component" value="Unassembled WGS sequence"/>
</dbReference>
<organism evidence="6 7">
    <name type="scientific">Furculomyces boomerangus</name>
    <dbReference type="NCBI Taxonomy" id="61424"/>
    <lineage>
        <taxon>Eukaryota</taxon>
        <taxon>Fungi</taxon>
        <taxon>Fungi incertae sedis</taxon>
        <taxon>Zoopagomycota</taxon>
        <taxon>Kickxellomycotina</taxon>
        <taxon>Harpellomycetes</taxon>
        <taxon>Harpellales</taxon>
        <taxon>Harpellaceae</taxon>
        <taxon>Furculomyces</taxon>
    </lineage>
</organism>
<keyword evidence="2" id="KW-0479">Metal-binding</keyword>
<dbReference type="InterPro" id="IPR029040">
    <property type="entry name" value="RPABC4/Spt4"/>
</dbReference>
<dbReference type="InterPro" id="IPR039747">
    <property type="entry name" value="RPABC4"/>
</dbReference>
<gene>
    <name evidence="6" type="ORF">BB559_003470</name>
</gene>
<dbReference type="PANTHER" id="PTHR12056">
    <property type="entry name" value="DNA-DIRECTED RNA POLYMERASES I, II, AND III"/>
    <property type="match status" value="1"/>
</dbReference>
<evidence type="ECO:0000256" key="3">
    <source>
        <dbReference type="ARBA" id="ARBA00022833"/>
    </source>
</evidence>
<dbReference type="GO" id="GO:0005666">
    <property type="term" value="C:RNA polymerase III complex"/>
    <property type="evidence" value="ECO:0007669"/>
    <property type="project" value="TreeGrafter"/>
</dbReference>
<evidence type="ECO:0000256" key="2">
    <source>
        <dbReference type="ARBA" id="ARBA00022723"/>
    </source>
</evidence>
<name>A0A2T9YL49_9FUNG</name>
<comment type="subcellular location">
    <subcellularLocation>
        <location evidence="1">Nucleus</location>
    </subcellularLocation>
</comment>
<evidence type="ECO:0008006" key="8">
    <source>
        <dbReference type="Google" id="ProtNLM"/>
    </source>
</evidence>
<evidence type="ECO:0000313" key="7">
    <source>
        <dbReference type="Proteomes" id="UP000245699"/>
    </source>
</evidence>
<dbReference type="GO" id="GO:0005736">
    <property type="term" value="C:RNA polymerase I complex"/>
    <property type="evidence" value="ECO:0007669"/>
    <property type="project" value="TreeGrafter"/>
</dbReference>
<dbReference type="PANTHER" id="PTHR12056:SF2">
    <property type="entry name" value="GEO11084P1"/>
    <property type="match status" value="1"/>
</dbReference>
<evidence type="ECO:0000256" key="5">
    <source>
        <dbReference type="ARBA" id="ARBA00025770"/>
    </source>
</evidence>
<proteinExistence type="inferred from homology"/>
<reference evidence="6 7" key="1">
    <citation type="journal article" date="2018" name="MBio">
        <title>Comparative Genomics Reveals the Core Gene Toolbox for the Fungus-Insect Symbiosis.</title>
        <authorList>
            <person name="Wang Y."/>
            <person name="Stata M."/>
            <person name="Wang W."/>
            <person name="Stajich J.E."/>
            <person name="White M.M."/>
            <person name="Moncalvo J.M."/>
        </authorList>
    </citation>
    <scope>NUCLEOTIDE SEQUENCE [LARGE SCALE GENOMIC DNA]</scope>
    <source>
        <strain evidence="6 7">AUS-77-4</strain>
    </source>
</reference>
<dbReference type="InterPro" id="IPR006591">
    <property type="entry name" value="RNAP_P/RPABC4"/>
</dbReference>
<evidence type="ECO:0000256" key="4">
    <source>
        <dbReference type="ARBA" id="ARBA00023242"/>
    </source>
</evidence>
<keyword evidence="7" id="KW-1185">Reference proteome</keyword>
<keyword evidence="3" id="KW-0862">Zinc</keyword>
<dbReference type="GO" id="GO:0003677">
    <property type="term" value="F:DNA binding"/>
    <property type="evidence" value="ECO:0007669"/>
    <property type="project" value="InterPro"/>
</dbReference>
<dbReference type="AlphaFoldDB" id="A0A2T9YL49"/>
<dbReference type="FunFam" id="2.20.28.30:FF:000002">
    <property type="entry name" value="DNA-directed RNA polymerases II, IV and V subunit 12"/>
    <property type="match status" value="1"/>
</dbReference>
<dbReference type="STRING" id="61424.A0A2T9YL49"/>
<protein>
    <recommendedName>
        <fullName evidence="8">DNA-directed RNA polymerase I, II, and III subunit RPABC4</fullName>
    </recommendedName>
</protein>
<dbReference type="GO" id="GO:0008270">
    <property type="term" value="F:zinc ion binding"/>
    <property type="evidence" value="ECO:0007669"/>
    <property type="project" value="InterPro"/>
</dbReference>
<dbReference type="Pfam" id="PF03604">
    <property type="entry name" value="Zn_ribbon_RPAB4"/>
    <property type="match status" value="1"/>
</dbReference>
<comment type="similarity">
    <text evidence="5">Belongs to the archaeal Rpo12/eukaryotic RPC10 RNA polymerase subunit family.</text>
</comment>
<evidence type="ECO:0000256" key="1">
    <source>
        <dbReference type="ARBA" id="ARBA00004123"/>
    </source>
</evidence>
<dbReference type="Gene3D" id="2.20.28.30">
    <property type="entry name" value="RNA polymerase ii, chain L"/>
    <property type="match status" value="1"/>
</dbReference>
<accession>A0A2T9YL49</accession>
<dbReference type="GO" id="GO:0003899">
    <property type="term" value="F:DNA-directed RNA polymerase activity"/>
    <property type="evidence" value="ECO:0007669"/>
    <property type="project" value="InterPro"/>
</dbReference>
<dbReference type="EMBL" id="MBFT01000337">
    <property type="protein sequence ID" value="PVU93066.1"/>
    <property type="molecule type" value="Genomic_DNA"/>
</dbReference>
<dbReference type="OrthoDB" id="5585087at2759"/>
<dbReference type="SMART" id="SM00659">
    <property type="entry name" value="RPOLCX"/>
    <property type="match status" value="1"/>
</dbReference>
<dbReference type="SUPFAM" id="SSF63393">
    <property type="entry name" value="RNA polymerase subunits"/>
    <property type="match status" value="1"/>
</dbReference>
<evidence type="ECO:0000313" key="6">
    <source>
        <dbReference type="EMBL" id="PVU93066.1"/>
    </source>
</evidence>
<dbReference type="GO" id="GO:0005665">
    <property type="term" value="C:RNA polymerase II, core complex"/>
    <property type="evidence" value="ECO:0007669"/>
    <property type="project" value="TreeGrafter"/>
</dbReference>
<sequence>MDQSYINTYENPLAPQNQTAMAYLCADCGAENEIKPREPIRCRECGYRILYKKRTKRSNDSI</sequence>
<keyword evidence="4" id="KW-0539">Nucleus</keyword>